<dbReference type="Gene3D" id="1.20.1600.10">
    <property type="entry name" value="Outer membrane efflux proteins (OEP)"/>
    <property type="match status" value="1"/>
</dbReference>
<reference evidence="2 3" key="1">
    <citation type="journal article" date="2019" name="Nat. Med.">
        <title>A library of human gut bacterial isolates paired with longitudinal multiomics data enables mechanistic microbiome research.</title>
        <authorList>
            <person name="Poyet M."/>
            <person name="Groussin M."/>
            <person name="Gibbons S.M."/>
            <person name="Avila-Pacheco J."/>
            <person name="Jiang X."/>
            <person name="Kearney S.M."/>
            <person name="Perrotta A.R."/>
            <person name="Berdy B."/>
            <person name="Zhao S."/>
            <person name="Lieberman T.D."/>
            <person name="Swanson P.K."/>
            <person name="Smith M."/>
            <person name="Roesemann S."/>
            <person name="Alexander J.E."/>
            <person name="Rich S.A."/>
            <person name="Livny J."/>
            <person name="Vlamakis H."/>
            <person name="Clish C."/>
            <person name="Bullock K."/>
            <person name="Deik A."/>
            <person name="Scott J."/>
            <person name="Pierce K.A."/>
            <person name="Xavier R.J."/>
            <person name="Alm E.J."/>
        </authorList>
    </citation>
    <scope>NUCLEOTIDE SEQUENCE [LARGE SCALE GENOMIC DNA]</scope>
    <source>
        <strain evidence="2 3">BIOML-A27</strain>
    </source>
</reference>
<dbReference type="PANTHER" id="PTHR30203:SF33">
    <property type="entry name" value="BLR4455 PROTEIN"/>
    <property type="match status" value="1"/>
</dbReference>
<evidence type="ECO:0000313" key="3">
    <source>
        <dbReference type="Proteomes" id="UP000433928"/>
    </source>
</evidence>
<organism evidence="2 3">
    <name type="scientific">Bacteroides uniformis</name>
    <dbReference type="NCBI Taxonomy" id="820"/>
    <lineage>
        <taxon>Bacteria</taxon>
        <taxon>Pseudomonadati</taxon>
        <taxon>Bacteroidota</taxon>
        <taxon>Bacteroidia</taxon>
        <taxon>Bacteroidales</taxon>
        <taxon>Bacteroidaceae</taxon>
        <taxon>Bacteroides</taxon>
    </lineage>
</organism>
<dbReference type="RefSeq" id="WP_192917172.1">
    <property type="nucleotide sequence ID" value="NZ_WCUG01000131.1"/>
</dbReference>
<sequence length="87" mass="9336">AGSEVNDALTAYQTSQGKKLLLDKQVASLQTALKSTSLLMEHGNTTYLEVLTARQTLLSAQLSQTANHFTEIQSLINLFQALGGGQD</sequence>
<dbReference type="AlphaFoldDB" id="A0A6I0KAQ4"/>
<evidence type="ECO:0000313" key="2">
    <source>
        <dbReference type="EMBL" id="KAB4163570.1"/>
    </source>
</evidence>
<accession>A0A6I0KAQ4</accession>
<dbReference type="Pfam" id="PF02321">
    <property type="entry name" value="OEP"/>
    <property type="match status" value="1"/>
</dbReference>
<dbReference type="InterPro" id="IPR003423">
    <property type="entry name" value="OMP_efflux"/>
</dbReference>
<protein>
    <submittedName>
        <fullName evidence="2">TolC family protein</fullName>
    </submittedName>
</protein>
<comment type="caution">
    <text evidence="2">The sequence shown here is derived from an EMBL/GenBank/DDBJ whole genome shotgun (WGS) entry which is preliminary data.</text>
</comment>
<proteinExistence type="inferred from homology"/>
<comment type="similarity">
    <text evidence="1">Belongs to the outer membrane factor (OMF) (TC 1.B.17) family.</text>
</comment>
<evidence type="ECO:0000256" key="1">
    <source>
        <dbReference type="ARBA" id="ARBA00007613"/>
    </source>
</evidence>
<dbReference type="SUPFAM" id="SSF56954">
    <property type="entry name" value="Outer membrane efflux proteins (OEP)"/>
    <property type="match status" value="1"/>
</dbReference>
<name>A0A6I0KAQ4_BACUN</name>
<dbReference type="GO" id="GO:0015562">
    <property type="term" value="F:efflux transmembrane transporter activity"/>
    <property type="evidence" value="ECO:0007669"/>
    <property type="project" value="InterPro"/>
</dbReference>
<feature type="non-terminal residue" evidence="2">
    <location>
        <position position="1"/>
    </location>
</feature>
<dbReference type="Proteomes" id="UP000433928">
    <property type="component" value="Unassembled WGS sequence"/>
</dbReference>
<dbReference type="InterPro" id="IPR010131">
    <property type="entry name" value="MdtP/NodT-like"/>
</dbReference>
<dbReference type="EMBL" id="WCUG01000131">
    <property type="protein sequence ID" value="KAB4163570.1"/>
    <property type="molecule type" value="Genomic_DNA"/>
</dbReference>
<dbReference type="PANTHER" id="PTHR30203">
    <property type="entry name" value="OUTER MEMBRANE CATION EFFLUX PROTEIN"/>
    <property type="match status" value="1"/>
</dbReference>
<gene>
    <name evidence="2" type="ORF">GAQ59_22990</name>
</gene>